<dbReference type="AlphaFoldDB" id="A0A1E7N8L1"/>
<accession>A0A1E7N8L1</accession>
<comment type="caution">
    <text evidence="1">The sequence shown here is derived from an EMBL/GenBank/DDBJ whole genome shotgun (WGS) entry which is preliminary data.</text>
</comment>
<dbReference type="EMBL" id="JPRF03000021">
    <property type="protein sequence ID" value="OEV37022.1"/>
    <property type="molecule type" value="Genomic_DNA"/>
</dbReference>
<dbReference type="Pfam" id="PF19384">
    <property type="entry name" value="DUF5959"/>
    <property type="match status" value="1"/>
</dbReference>
<dbReference type="InterPro" id="IPR046003">
    <property type="entry name" value="DUF5959"/>
</dbReference>
<protein>
    <submittedName>
        <fullName evidence="1">Uncharacterized protein</fullName>
    </submittedName>
</protein>
<organism evidence="1 2">
    <name type="scientific">Kitasatospora aureofaciens</name>
    <name type="common">Streptomyces aureofaciens</name>
    <dbReference type="NCBI Taxonomy" id="1894"/>
    <lineage>
        <taxon>Bacteria</taxon>
        <taxon>Bacillati</taxon>
        <taxon>Actinomycetota</taxon>
        <taxon>Actinomycetes</taxon>
        <taxon>Kitasatosporales</taxon>
        <taxon>Streptomycetaceae</taxon>
        <taxon>Kitasatospora</taxon>
    </lineage>
</organism>
<proteinExistence type="predicted"/>
<name>A0A1E7N8L1_KITAU</name>
<evidence type="ECO:0000313" key="2">
    <source>
        <dbReference type="Proteomes" id="UP000037395"/>
    </source>
</evidence>
<evidence type="ECO:0000313" key="1">
    <source>
        <dbReference type="EMBL" id="OEV37022.1"/>
    </source>
</evidence>
<keyword evidence="2" id="KW-1185">Reference proteome</keyword>
<dbReference type="KEGG" id="kau:B6264_24890"/>
<gene>
    <name evidence="1" type="ORF">HS99_0004110</name>
</gene>
<reference evidence="1" key="1">
    <citation type="submission" date="2016-08" db="EMBL/GenBank/DDBJ databases">
        <title>Sequencing, Assembly and Comparative Genomics of S. aureofaciens ATCC 10762.</title>
        <authorList>
            <person name="Gradnigo J.S."/>
            <person name="Johnson N."/>
            <person name="Somerville G.A."/>
        </authorList>
    </citation>
    <scope>NUCLEOTIDE SEQUENCE [LARGE SCALE GENOMIC DNA]</scope>
    <source>
        <strain evidence="1">ATCC 10762</strain>
    </source>
</reference>
<dbReference type="Proteomes" id="UP000037395">
    <property type="component" value="Unassembled WGS sequence"/>
</dbReference>
<sequence length="140" mass="15193">MMDDALDDLIYLADPPGTSGHVVALRVLQRPDPGGGFLECEFVVSTETVSGNFRVGISAFDLDMWEEALDSLAGNRFVSWLNSGRTVQLKIKPLSPRAIGVSISDDPSSQVTVSLPMSPPAGWIEDHRERLVKARQILSG</sequence>